<proteinExistence type="predicted"/>
<keyword evidence="1" id="KW-0472">Membrane</keyword>
<dbReference type="PANTHER" id="PTHR33608:SF14">
    <property type="entry name" value="POSSIBLE CONSERVED SECRETED PROTEIN"/>
    <property type="match status" value="1"/>
</dbReference>
<dbReference type="Pfam" id="PF01882">
    <property type="entry name" value="DUF58"/>
    <property type="match status" value="1"/>
</dbReference>
<sequence length="420" mass="45603">MTTSIPAAHDRASNEVALRWSPSALTLSVVTCAAAALAVAVIGSSWQLLAFAAPLIGVLASVLWQQRETRVRVTASPGLVRCFETEDAEIEVRFDTTDSSNSIVRVAPTAVRGLDVESDGDTMRVSAQLWGRYLPMVRVEVTSAAGLLVGTADAEVGEVHVYPLAATQRTPIPRIDLPDRLGTHLTRHHGPGVEYADIRPYVPGDQLRVINWPVSARRGRLHVTERLTDRAADVVVVIDTYDQAPGPATEATERSVRGATQVVQSALQRGDRTGVIGLGRAPRWLAPDMGRRQFYRILDTVLAVGDEFASTTGTLAPRAALPPGALVVAFSTLLDTEFALSLIDLRKRGHPVVAVDVLRGPPFEDELTPGLARMWRLERAAMYRDMGTVGVDIVAWREGITLDLVLQLVPDHAGKHRVRR</sequence>
<dbReference type="RefSeq" id="WP_199705077.1">
    <property type="nucleotide sequence ID" value="NZ_JAEMNV010000004.1"/>
</dbReference>
<feature type="domain" description="DUF58" evidence="2">
    <location>
        <begin position="197"/>
        <end position="359"/>
    </location>
</feature>
<reference evidence="3" key="1">
    <citation type="submission" date="2020-12" db="EMBL/GenBank/DDBJ databases">
        <title>Antrihabitans popcorni sp. nov. and Antrihabitans auranticaus sp. nov., isolated from a larva cave.</title>
        <authorList>
            <person name="Lee S.D."/>
            <person name="Kim I.S."/>
        </authorList>
    </citation>
    <scope>NUCLEOTIDE SEQUENCE</scope>
    <source>
        <strain evidence="3">YC3-6</strain>
    </source>
</reference>
<gene>
    <name evidence="3" type="ORF">JGU71_15435</name>
</gene>
<feature type="transmembrane region" description="Helical" evidence="1">
    <location>
        <begin position="20"/>
        <end position="41"/>
    </location>
</feature>
<evidence type="ECO:0000313" key="4">
    <source>
        <dbReference type="Proteomes" id="UP000655868"/>
    </source>
</evidence>
<evidence type="ECO:0000313" key="3">
    <source>
        <dbReference type="EMBL" id="MBJ8340283.1"/>
    </source>
</evidence>
<keyword evidence="1" id="KW-1133">Transmembrane helix</keyword>
<dbReference type="InterPro" id="IPR002881">
    <property type="entry name" value="DUF58"/>
</dbReference>
<keyword evidence="4" id="KW-1185">Reference proteome</keyword>
<organism evidence="3 4">
    <name type="scientific">Antrihabitans stalagmiti</name>
    <dbReference type="NCBI Taxonomy" id="2799499"/>
    <lineage>
        <taxon>Bacteria</taxon>
        <taxon>Bacillati</taxon>
        <taxon>Actinomycetota</taxon>
        <taxon>Actinomycetes</taxon>
        <taxon>Mycobacteriales</taxon>
        <taxon>Nocardiaceae</taxon>
        <taxon>Antrihabitans</taxon>
    </lineage>
</organism>
<protein>
    <submittedName>
        <fullName evidence="3">DUF58 domain-containing protein</fullName>
    </submittedName>
</protein>
<keyword evidence="1" id="KW-0812">Transmembrane</keyword>
<accession>A0A934NS26</accession>
<dbReference type="Proteomes" id="UP000655868">
    <property type="component" value="Unassembled WGS sequence"/>
</dbReference>
<dbReference type="EMBL" id="JAEMNV010000004">
    <property type="protein sequence ID" value="MBJ8340283.1"/>
    <property type="molecule type" value="Genomic_DNA"/>
</dbReference>
<dbReference type="AlphaFoldDB" id="A0A934NS26"/>
<dbReference type="PANTHER" id="PTHR33608">
    <property type="entry name" value="BLL2464 PROTEIN"/>
    <property type="match status" value="1"/>
</dbReference>
<name>A0A934NS26_9NOCA</name>
<evidence type="ECO:0000256" key="1">
    <source>
        <dbReference type="SAM" id="Phobius"/>
    </source>
</evidence>
<comment type="caution">
    <text evidence="3">The sequence shown here is derived from an EMBL/GenBank/DDBJ whole genome shotgun (WGS) entry which is preliminary data.</text>
</comment>
<evidence type="ECO:0000259" key="2">
    <source>
        <dbReference type="Pfam" id="PF01882"/>
    </source>
</evidence>
<feature type="transmembrane region" description="Helical" evidence="1">
    <location>
        <begin position="48"/>
        <end position="64"/>
    </location>
</feature>